<sequence>MKKKKKLHGLLKYLTIAILVWLGCISCNQEQAHAAEKTYIIATDTTFAPFEFESQEGKFVGIDVELLKAIAKEEGFDYQLKRLGFNAAVQALESGQADAVMAGMSITNERKSSFDFTDPYFDSAVIFGAKKGSSIHSLEDLRGKKIAVKTGTSGAKQASKMKDKYDLKITTFEDSSNMYEDVLSGNSDAAVEDYPVMAYAINTGMELQLVGDKIPNGELGVAVGKGKSPEFLEKFNRGLKKLKENGQYDEIVNRYLSTSGQEIDHSLLGLLRGNFKNIAMGLFNTIKITAFAILFAFLVGVVIAMMAVSDSAILGRVASAYVHLFRGLPVIVLAFFIYFGIPQLCDINLSANIAGIITLTLNASAYISEIIRGGILGIPVGQFEASRSLGLTKSMTMRKIILPQAFKLMIPAFINQFVITLKDTSILSVIGLVELTQTGKIIIARTYQSGKIWFIVGVLYIIIITLLTKLSKHIERSL</sequence>
<evidence type="ECO:0000256" key="5">
    <source>
        <dbReference type="ARBA" id="ARBA00022989"/>
    </source>
</evidence>
<feature type="transmembrane region" description="Helical" evidence="7">
    <location>
        <begin position="288"/>
        <end position="308"/>
    </location>
</feature>
<reference evidence="10 11" key="1">
    <citation type="submission" date="2016-01" db="EMBL/GenBank/DDBJ databases">
        <authorList>
            <person name="Oliw E.H."/>
        </authorList>
    </citation>
    <scope>NUCLEOTIDE SEQUENCE [LARGE SCALE GENOMIC DNA]</scope>
    <source>
        <strain evidence="10 11">KA00635</strain>
    </source>
</reference>
<keyword evidence="2 7" id="KW-0813">Transport</keyword>
<dbReference type="Gene3D" id="1.10.3720.10">
    <property type="entry name" value="MetI-like"/>
    <property type="match status" value="1"/>
</dbReference>
<accession>A0A133Y4J8</accession>
<evidence type="ECO:0000256" key="4">
    <source>
        <dbReference type="ARBA" id="ARBA00022692"/>
    </source>
</evidence>
<organism evidence="10 11">
    <name type="scientific">Aerococcus christensenii</name>
    <dbReference type="NCBI Taxonomy" id="87541"/>
    <lineage>
        <taxon>Bacteria</taxon>
        <taxon>Bacillati</taxon>
        <taxon>Bacillota</taxon>
        <taxon>Bacilli</taxon>
        <taxon>Lactobacillales</taxon>
        <taxon>Aerococcaceae</taxon>
        <taxon>Aerococcus</taxon>
    </lineage>
</organism>
<dbReference type="PANTHER" id="PTHR30614">
    <property type="entry name" value="MEMBRANE COMPONENT OF AMINO ACID ABC TRANSPORTER"/>
    <property type="match status" value="1"/>
</dbReference>
<dbReference type="InterPro" id="IPR001320">
    <property type="entry name" value="Iontro_rcpt_C"/>
</dbReference>
<dbReference type="PROSITE" id="PS51257">
    <property type="entry name" value="PROKAR_LIPOPROTEIN"/>
    <property type="match status" value="1"/>
</dbReference>
<evidence type="ECO:0000256" key="6">
    <source>
        <dbReference type="ARBA" id="ARBA00023136"/>
    </source>
</evidence>
<dbReference type="GO" id="GO:0043190">
    <property type="term" value="C:ATP-binding cassette (ABC) transporter complex"/>
    <property type="evidence" value="ECO:0007669"/>
    <property type="project" value="InterPro"/>
</dbReference>
<evidence type="ECO:0000259" key="9">
    <source>
        <dbReference type="PROSITE" id="PS50928"/>
    </source>
</evidence>
<keyword evidence="3" id="KW-1003">Cell membrane</keyword>
<feature type="chain" id="PRO_5007460201" evidence="8">
    <location>
        <begin position="35"/>
        <end position="478"/>
    </location>
</feature>
<dbReference type="SMART" id="SM00079">
    <property type="entry name" value="PBPe"/>
    <property type="match status" value="1"/>
</dbReference>
<evidence type="ECO:0000256" key="2">
    <source>
        <dbReference type="ARBA" id="ARBA00022448"/>
    </source>
</evidence>
<dbReference type="PATRIC" id="fig|87541.4.peg.149"/>
<evidence type="ECO:0000256" key="1">
    <source>
        <dbReference type="ARBA" id="ARBA00004651"/>
    </source>
</evidence>
<evidence type="ECO:0000256" key="3">
    <source>
        <dbReference type="ARBA" id="ARBA00022475"/>
    </source>
</evidence>
<feature type="transmembrane region" description="Helical" evidence="7">
    <location>
        <begin position="452"/>
        <end position="470"/>
    </location>
</feature>
<dbReference type="SUPFAM" id="SSF53850">
    <property type="entry name" value="Periplasmic binding protein-like II"/>
    <property type="match status" value="1"/>
</dbReference>
<dbReference type="InterPro" id="IPR043429">
    <property type="entry name" value="ArtM/GltK/GlnP/TcyL/YhdX-like"/>
</dbReference>
<evidence type="ECO:0000256" key="8">
    <source>
        <dbReference type="SAM" id="SignalP"/>
    </source>
</evidence>
<keyword evidence="5 7" id="KW-1133">Transmembrane helix</keyword>
<dbReference type="GO" id="GO:0015276">
    <property type="term" value="F:ligand-gated monoatomic ion channel activity"/>
    <property type="evidence" value="ECO:0007669"/>
    <property type="project" value="InterPro"/>
</dbReference>
<dbReference type="PANTHER" id="PTHR30614:SF46">
    <property type="entry name" value="ABC TRANSPORTER MEMBRANE SPANNING PERMEASE-GLUTAMINE TRANSPORT"/>
    <property type="match status" value="1"/>
</dbReference>
<dbReference type="RefSeq" id="WP_060936335.1">
    <property type="nucleotide sequence ID" value="NZ_JASOZP010000009.1"/>
</dbReference>
<gene>
    <name evidence="10" type="ORF">HMPREF3187_00150</name>
</gene>
<dbReference type="AlphaFoldDB" id="A0A133Y4J8"/>
<dbReference type="EMBL" id="LSCQ01000012">
    <property type="protein sequence ID" value="KXB38087.1"/>
    <property type="molecule type" value="Genomic_DNA"/>
</dbReference>
<dbReference type="InterPro" id="IPR001638">
    <property type="entry name" value="Solute-binding_3/MltF_N"/>
</dbReference>
<dbReference type="CDD" id="cd06261">
    <property type="entry name" value="TM_PBP2"/>
    <property type="match status" value="1"/>
</dbReference>
<dbReference type="SUPFAM" id="SSF161098">
    <property type="entry name" value="MetI-like"/>
    <property type="match status" value="1"/>
</dbReference>
<comment type="caution">
    <text evidence="10">The sequence shown here is derived from an EMBL/GenBank/DDBJ whole genome shotgun (WGS) entry which is preliminary data.</text>
</comment>
<keyword evidence="6 7" id="KW-0472">Membrane</keyword>
<name>A0A133Y4J8_9LACT</name>
<feature type="transmembrane region" description="Helical" evidence="7">
    <location>
        <begin position="320"/>
        <end position="341"/>
    </location>
</feature>
<comment type="subcellular location">
    <subcellularLocation>
        <location evidence="1 7">Cell membrane</location>
        <topology evidence="1 7">Multi-pass membrane protein</topology>
    </subcellularLocation>
</comment>
<proteinExistence type="inferred from homology"/>
<dbReference type="SMART" id="SM00062">
    <property type="entry name" value="PBPb"/>
    <property type="match status" value="1"/>
</dbReference>
<dbReference type="InterPro" id="IPR010065">
    <property type="entry name" value="AA_ABC_transptr_permease_3TM"/>
</dbReference>
<dbReference type="GO" id="GO:0006865">
    <property type="term" value="P:amino acid transport"/>
    <property type="evidence" value="ECO:0007669"/>
    <property type="project" value="TreeGrafter"/>
</dbReference>
<dbReference type="PROSITE" id="PS50928">
    <property type="entry name" value="ABC_TM1"/>
    <property type="match status" value="1"/>
</dbReference>
<evidence type="ECO:0000313" key="10">
    <source>
        <dbReference type="EMBL" id="KXB38087.1"/>
    </source>
</evidence>
<dbReference type="Pfam" id="PF00497">
    <property type="entry name" value="SBP_bac_3"/>
    <property type="match status" value="1"/>
</dbReference>
<dbReference type="NCBIfam" id="TIGR01726">
    <property type="entry name" value="HEQRo_perm_3TM"/>
    <property type="match status" value="1"/>
</dbReference>
<dbReference type="InterPro" id="IPR035906">
    <property type="entry name" value="MetI-like_sf"/>
</dbReference>
<keyword evidence="8" id="KW-0732">Signal</keyword>
<evidence type="ECO:0000313" key="11">
    <source>
        <dbReference type="Proteomes" id="UP000070422"/>
    </source>
</evidence>
<dbReference type="OrthoDB" id="9774451at2"/>
<dbReference type="STRING" id="87541.AWM71_06370"/>
<feature type="signal peptide" evidence="8">
    <location>
        <begin position="1"/>
        <end position="34"/>
    </location>
</feature>
<dbReference type="Proteomes" id="UP000070422">
    <property type="component" value="Unassembled WGS sequence"/>
</dbReference>
<dbReference type="CDD" id="cd13619">
    <property type="entry name" value="PBP2_GlnP"/>
    <property type="match status" value="1"/>
</dbReference>
<keyword evidence="4 7" id="KW-0812">Transmembrane</keyword>
<dbReference type="InterPro" id="IPR000515">
    <property type="entry name" value="MetI-like"/>
</dbReference>
<dbReference type="Gene3D" id="3.40.190.10">
    <property type="entry name" value="Periplasmic binding protein-like II"/>
    <property type="match status" value="2"/>
</dbReference>
<feature type="domain" description="ABC transmembrane type-1" evidence="9">
    <location>
        <begin position="282"/>
        <end position="471"/>
    </location>
</feature>
<protein>
    <submittedName>
        <fullName evidence="10">ABC transporter, permease protein</fullName>
    </submittedName>
</protein>
<comment type="similarity">
    <text evidence="7">Belongs to the binding-protein-dependent transport system permease family.</text>
</comment>
<evidence type="ECO:0000256" key="7">
    <source>
        <dbReference type="RuleBase" id="RU363032"/>
    </source>
</evidence>
<dbReference type="Pfam" id="PF00528">
    <property type="entry name" value="BPD_transp_1"/>
    <property type="match status" value="1"/>
</dbReference>